<organism evidence="8 9">
    <name type="scientific">Actinomyces respiraculi</name>
    <dbReference type="NCBI Taxonomy" id="2744574"/>
    <lineage>
        <taxon>Bacteria</taxon>
        <taxon>Bacillati</taxon>
        <taxon>Actinomycetota</taxon>
        <taxon>Actinomycetes</taxon>
        <taxon>Actinomycetales</taxon>
        <taxon>Actinomycetaceae</taxon>
        <taxon>Actinomyces</taxon>
    </lineage>
</organism>
<dbReference type="Pfam" id="PF03446">
    <property type="entry name" value="NAD_binding_2"/>
    <property type="match status" value="1"/>
</dbReference>
<feature type="domain" description="3-hydroxyisobutyrate dehydrogenase-like NAD-binding" evidence="7">
    <location>
        <begin position="190"/>
        <end position="309"/>
    </location>
</feature>
<evidence type="ECO:0000256" key="1">
    <source>
        <dbReference type="ARBA" id="ARBA00009080"/>
    </source>
</evidence>
<evidence type="ECO:0000259" key="6">
    <source>
        <dbReference type="Pfam" id="PF03446"/>
    </source>
</evidence>
<dbReference type="InterPro" id="IPR006115">
    <property type="entry name" value="6PGDH_NADP-bd"/>
</dbReference>
<dbReference type="GO" id="GO:0016054">
    <property type="term" value="P:organic acid catabolic process"/>
    <property type="evidence" value="ECO:0007669"/>
    <property type="project" value="UniProtKB-ARBA"/>
</dbReference>
<dbReference type="SUPFAM" id="SSF48179">
    <property type="entry name" value="6-phosphogluconate dehydrogenase C-terminal domain-like"/>
    <property type="match status" value="1"/>
</dbReference>
<accession>A0A7T0LN12</accession>
<dbReference type="Gene3D" id="1.10.1040.10">
    <property type="entry name" value="N-(1-d-carboxylethyl)-l-norvaline Dehydrogenase, domain 2"/>
    <property type="match status" value="1"/>
</dbReference>
<name>A0A7T0LN12_9ACTO</name>
<dbReference type="InterPro" id="IPR015815">
    <property type="entry name" value="HIBADH-related"/>
</dbReference>
<evidence type="ECO:0000256" key="5">
    <source>
        <dbReference type="SAM" id="MobiDB-lite"/>
    </source>
</evidence>
<comment type="similarity">
    <text evidence="1">Belongs to the HIBADH-related family.</text>
</comment>
<evidence type="ECO:0000313" key="9">
    <source>
        <dbReference type="Proteomes" id="UP000594637"/>
    </source>
</evidence>
<sequence>MTHSDAVEPSTRTGPTGRGPAAGPRGETIAFVGLGAMGLPMSLRLLRAGYQVRGGSRAPQRLERFAAVGGRVCHSLTETLRGADVVITMLPDGAVVRDVVDREGGVAQTVPSGTLLIDMSTVNPRQARELASRGEELGIEVLDAPVSGGVAGARAGTLTIMVGGPERALERARPLLEAMGTTITHLGPAGSGQVVKAANQLIVGAGLAALGEAVLLLQAGGVDAESALRALSGGLAGSRIMELKAPAVLARDFSPTFTVGLHAKDMGIVQDLAGSVGCVLPVLDTVTQAFNAAVANGWADLDHAAVVQVAELLSGTHRNDRK</sequence>
<evidence type="ECO:0000256" key="3">
    <source>
        <dbReference type="ARBA" id="ARBA00023027"/>
    </source>
</evidence>
<evidence type="ECO:0000256" key="2">
    <source>
        <dbReference type="ARBA" id="ARBA00023002"/>
    </source>
</evidence>
<dbReference type="InterPro" id="IPR008927">
    <property type="entry name" value="6-PGluconate_DH-like_C_sf"/>
</dbReference>
<dbReference type="PANTHER" id="PTHR43060:SF15">
    <property type="entry name" value="3-HYDROXYISOBUTYRATE DEHYDROGENASE-LIKE 1, MITOCHONDRIAL-RELATED"/>
    <property type="match status" value="1"/>
</dbReference>
<dbReference type="InterPro" id="IPR013328">
    <property type="entry name" value="6PGD_dom2"/>
</dbReference>
<dbReference type="PIRSF" id="PIRSF000103">
    <property type="entry name" value="HIBADH"/>
    <property type="match status" value="1"/>
</dbReference>
<dbReference type="InterPro" id="IPR002204">
    <property type="entry name" value="3-OH-isobutyrate_DH-rel_CS"/>
</dbReference>
<feature type="domain" description="6-phosphogluconate dehydrogenase NADP-binding" evidence="6">
    <location>
        <begin position="28"/>
        <end position="187"/>
    </location>
</feature>
<dbReference type="GO" id="GO:0016491">
    <property type="term" value="F:oxidoreductase activity"/>
    <property type="evidence" value="ECO:0007669"/>
    <property type="project" value="UniProtKB-KW"/>
</dbReference>
<gene>
    <name evidence="8" type="ORF">ID810_08810</name>
</gene>
<dbReference type="PROSITE" id="PS00895">
    <property type="entry name" value="3_HYDROXYISOBUT_DH"/>
    <property type="match status" value="1"/>
</dbReference>
<dbReference type="EMBL" id="CP063989">
    <property type="protein sequence ID" value="QPL06660.1"/>
    <property type="molecule type" value="Genomic_DNA"/>
</dbReference>
<dbReference type="Proteomes" id="UP000594637">
    <property type="component" value="Chromosome"/>
</dbReference>
<dbReference type="KEGG" id="arep:ID810_08810"/>
<dbReference type="AlphaFoldDB" id="A0A7T0LN12"/>
<evidence type="ECO:0000259" key="7">
    <source>
        <dbReference type="Pfam" id="PF14833"/>
    </source>
</evidence>
<dbReference type="InterPro" id="IPR029154">
    <property type="entry name" value="HIBADH-like_NADP-bd"/>
</dbReference>
<feature type="active site" evidence="4">
    <location>
        <position position="196"/>
    </location>
</feature>
<keyword evidence="3" id="KW-0520">NAD</keyword>
<reference evidence="8 9" key="1">
    <citation type="submission" date="2020-11" db="EMBL/GenBank/DDBJ databases">
        <title>Actinomyces sp. ZJ750.</title>
        <authorList>
            <person name="Zhou J."/>
        </authorList>
    </citation>
    <scope>NUCLEOTIDE SEQUENCE [LARGE SCALE GENOMIC DNA]</scope>
    <source>
        <strain evidence="8 9">ZJ750</strain>
    </source>
</reference>
<dbReference type="PANTHER" id="PTHR43060">
    <property type="entry name" value="3-HYDROXYISOBUTYRATE DEHYDROGENASE-LIKE 1, MITOCHONDRIAL-RELATED"/>
    <property type="match status" value="1"/>
</dbReference>
<feature type="compositionally biased region" description="Low complexity" evidence="5">
    <location>
        <begin position="11"/>
        <end position="25"/>
    </location>
</feature>
<dbReference type="GO" id="GO:0051287">
    <property type="term" value="F:NAD binding"/>
    <property type="evidence" value="ECO:0007669"/>
    <property type="project" value="InterPro"/>
</dbReference>
<dbReference type="Pfam" id="PF14833">
    <property type="entry name" value="NAD_binding_11"/>
    <property type="match status" value="1"/>
</dbReference>
<dbReference type="Gene3D" id="3.40.50.720">
    <property type="entry name" value="NAD(P)-binding Rossmann-like Domain"/>
    <property type="match status" value="1"/>
</dbReference>
<keyword evidence="2" id="KW-0560">Oxidoreductase</keyword>
<proteinExistence type="inferred from homology"/>
<feature type="region of interest" description="Disordered" evidence="5">
    <location>
        <begin position="1"/>
        <end position="25"/>
    </location>
</feature>
<dbReference type="SUPFAM" id="SSF51735">
    <property type="entry name" value="NAD(P)-binding Rossmann-fold domains"/>
    <property type="match status" value="1"/>
</dbReference>
<evidence type="ECO:0000256" key="4">
    <source>
        <dbReference type="PIRSR" id="PIRSR000103-1"/>
    </source>
</evidence>
<evidence type="ECO:0000313" key="8">
    <source>
        <dbReference type="EMBL" id="QPL06660.1"/>
    </source>
</evidence>
<dbReference type="InterPro" id="IPR036291">
    <property type="entry name" value="NAD(P)-bd_dom_sf"/>
</dbReference>
<dbReference type="GO" id="GO:0050661">
    <property type="term" value="F:NADP binding"/>
    <property type="evidence" value="ECO:0007669"/>
    <property type="project" value="InterPro"/>
</dbReference>
<protein>
    <submittedName>
        <fullName evidence="8">NAD(P)-dependent oxidoreductase</fullName>
    </submittedName>
</protein>
<keyword evidence="9" id="KW-1185">Reference proteome</keyword>